<dbReference type="Proteomes" id="UP001276854">
    <property type="component" value="Unassembled WGS sequence"/>
</dbReference>
<dbReference type="SUPFAM" id="SSF52540">
    <property type="entry name" value="P-loop containing nucleoside triphosphate hydrolases"/>
    <property type="match status" value="1"/>
</dbReference>
<reference evidence="1 2" key="1">
    <citation type="submission" date="2023-10" db="EMBL/GenBank/DDBJ databases">
        <title>A novel Glycoside Hydrolase 43-Like Enzyme from Clostrdium boliviensis is an Endo-xylanase, and a Candidate for Xylooligosaccharides Production from Different Xylan Substrates.</title>
        <authorList>
            <person name="Alvarez M.T."/>
            <person name="Rocabado-Villegas L.R."/>
            <person name="Salas-Veizaga D.M."/>
            <person name="Linares-Pasten J.A."/>
            <person name="Gudmundsdottir E.E."/>
            <person name="Hreggvidsson G.O."/>
            <person name="Adlercreutz P."/>
            <person name="Nordberg Karlsson E."/>
        </authorList>
    </citation>
    <scope>NUCLEOTIDE SEQUENCE [LARGE SCALE GENOMIC DNA]</scope>
    <source>
        <strain evidence="1 2">E-1</strain>
    </source>
</reference>
<dbReference type="EMBL" id="JAWONS010000329">
    <property type="protein sequence ID" value="MDW2800695.1"/>
    <property type="molecule type" value="Genomic_DNA"/>
</dbReference>
<dbReference type="Gene3D" id="3.40.50.300">
    <property type="entry name" value="P-loop containing nucleotide triphosphate hydrolases"/>
    <property type="match status" value="1"/>
</dbReference>
<organism evidence="1 2">
    <name type="scientific">Clostridium boliviensis</name>
    <dbReference type="NCBI Taxonomy" id="318465"/>
    <lineage>
        <taxon>Bacteria</taxon>
        <taxon>Bacillati</taxon>
        <taxon>Bacillota</taxon>
        <taxon>Clostridia</taxon>
        <taxon>Eubacteriales</taxon>
        <taxon>Clostridiaceae</taxon>
        <taxon>Clostridium</taxon>
    </lineage>
</organism>
<dbReference type="InterPro" id="IPR027417">
    <property type="entry name" value="P-loop_NTPase"/>
</dbReference>
<name>A0ABU4GSS6_9CLOT</name>
<dbReference type="RefSeq" id="WP_318066855.1">
    <property type="nucleotide sequence ID" value="NZ_JAWONS010000329.1"/>
</dbReference>
<keyword evidence="1" id="KW-0418">Kinase</keyword>
<evidence type="ECO:0000313" key="1">
    <source>
        <dbReference type="EMBL" id="MDW2800695.1"/>
    </source>
</evidence>
<dbReference type="GO" id="GO:0016301">
    <property type="term" value="F:kinase activity"/>
    <property type="evidence" value="ECO:0007669"/>
    <property type="project" value="UniProtKB-KW"/>
</dbReference>
<keyword evidence="2" id="KW-1185">Reference proteome</keyword>
<keyword evidence="1" id="KW-0808">Transferase</keyword>
<protein>
    <submittedName>
        <fullName evidence="1">Adenylate kinase</fullName>
    </submittedName>
</protein>
<gene>
    <name evidence="1" type="ORF">RZO55_24295</name>
</gene>
<comment type="caution">
    <text evidence="1">The sequence shown here is derived from an EMBL/GenBank/DDBJ whole genome shotgun (WGS) entry which is preliminary data.</text>
</comment>
<accession>A0ABU4GSS6</accession>
<evidence type="ECO:0000313" key="2">
    <source>
        <dbReference type="Proteomes" id="UP001276854"/>
    </source>
</evidence>
<sequence length="173" mass="20468">MIILIGGSTHTGKTLLAQKLIEKYHYPCMSLDHLKMGLIRSGLTDLTPDDDDKLTGLLWPIVKEMVKTAIENSQNMIIEGCYFPYDWKTYFELEYLKHIKFICLVMSLKYINEHFDNIKKYAGIIEERKEDSYCKKELLLRDNQISLDMCKKYDCEYILIDDEYRIDINFDII</sequence>
<proteinExistence type="predicted"/>